<dbReference type="AlphaFoldDB" id="A0A381QLR7"/>
<reference evidence="2" key="1">
    <citation type="submission" date="2018-05" db="EMBL/GenBank/DDBJ databases">
        <authorList>
            <person name="Lanie J.A."/>
            <person name="Ng W.-L."/>
            <person name="Kazmierczak K.M."/>
            <person name="Andrzejewski T.M."/>
            <person name="Davidsen T.M."/>
            <person name="Wayne K.J."/>
            <person name="Tettelin H."/>
            <person name="Glass J.I."/>
            <person name="Rusch D."/>
            <person name="Podicherti R."/>
            <person name="Tsui H.-C.T."/>
            <person name="Winkler M.E."/>
        </authorList>
    </citation>
    <scope>NUCLEOTIDE SEQUENCE</scope>
</reference>
<feature type="region of interest" description="Disordered" evidence="1">
    <location>
        <begin position="21"/>
        <end position="47"/>
    </location>
</feature>
<dbReference type="EMBL" id="UINC01001405">
    <property type="protein sequence ID" value="SUZ79884.1"/>
    <property type="molecule type" value="Genomic_DNA"/>
</dbReference>
<gene>
    <name evidence="2" type="ORF">METZ01_LOCUS32738</name>
</gene>
<name>A0A381QLR7_9ZZZZ</name>
<protein>
    <submittedName>
        <fullName evidence="2">Uncharacterized protein</fullName>
    </submittedName>
</protein>
<evidence type="ECO:0000313" key="2">
    <source>
        <dbReference type="EMBL" id="SUZ79884.1"/>
    </source>
</evidence>
<feature type="compositionally biased region" description="Low complexity" evidence="1">
    <location>
        <begin position="21"/>
        <end position="30"/>
    </location>
</feature>
<accession>A0A381QLR7</accession>
<evidence type="ECO:0000256" key="1">
    <source>
        <dbReference type="SAM" id="MobiDB-lite"/>
    </source>
</evidence>
<sequence length="47" mass="5083">MIYLLIFIVLIVGVLLHSLTSSDTGDTSSSVDDEDFMNQVMSSDSGE</sequence>
<organism evidence="2">
    <name type="scientific">marine metagenome</name>
    <dbReference type="NCBI Taxonomy" id="408172"/>
    <lineage>
        <taxon>unclassified sequences</taxon>
        <taxon>metagenomes</taxon>
        <taxon>ecological metagenomes</taxon>
    </lineage>
</organism>
<proteinExistence type="predicted"/>